<dbReference type="PROSITE" id="PS00333">
    <property type="entry name" value="DNA_LIGASE_A2"/>
    <property type="match status" value="1"/>
</dbReference>
<dbReference type="Gene3D" id="3.30.470.30">
    <property type="entry name" value="DNA ligase/mRNA capping enzyme"/>
    <property type="match status" value="1"/>
</dbReference>
<dbReference type="InterPro" id="IPR012309">
    <property type="entry name" value="DNA_ligase_ATP-dep_C"/>
</dbReference>
<organism evidence="16 17">
    <name type="scientific">Nosema bombycis (strain CQ1 / CVCC 102059)</name>
    <name type="common">Microsporidian parasite</name>
    <name type="synonym">Pebrine of silkworm</name>
    <dbReference type="NCBI Taxonomy" id="578461"/>
    <lineage>
        <taxon>Eukaryota</taxon>
        <taxon>Fungi</taxon>
        <taxon>Fungi incertae sedis</taxon>
        <taxon>Microsporidia</taxon>
        <taxon>Nosematidae</taxon>
        <taxon>Nosema</taxon>
    </lineage>
</organism>
<evidence type="ECO:0000256" key="5">
    <source>
        <dbReference type="ARBA" id="ARBA00022741"/>
    </source>
</evidence>
<dbReference type="Proteomes" id="UP000016927">
    <property type="component" value="Unassembled WGS sequence"/>
</dbReference>
<accession>R0M5Z5</accession>
<dbReference type="STRING" id="578461.R0M5Z5"/>
<dbReference type="GO" id="GO:0006310">
    <property type="term" value="P:DNA recombination"/>
    <property type="evidence" value="ECO:0007669"/>
    <property type="project" value="UniProtKB-KW"/>
</dbReference>
<dbReference type="InterPro" id="IPR000977">
    <property type="entry name" value="DNA_ligase_ATP-dep"/>
</dbReference>
<proteinExistence type="inferred from homology"/>
<dbReference type="PANTHER" id="PTHR45674">
    <property type="entry name" value="DNA LIGASE 1/3 FAMILY MEMBER"/>
    <property type="match status" value="1"/>
</dbReference>
<feature type="domain" description="ATP-dependent DNA ligase family profile" evidence="15">
    <location>
        <begin position="377"/>
        <end position="511"/>
    </location>
</feature>
<dbReference type="NCBIfam" id="TIGR00574">
    <property type="entry name" value="dnl1"/>
    <property type="match status" value="1"/>
</dbReference>
<dbReference type="InterPro" id="IPR012308">
    <property type="entry name" value="DNA_ligase_ATP-dep_N"/>
</dbReference>
<dbReference type="GO" id="GO:0051301">
    <property type="term" value="P:cell division"/>
    <property type="evidence" value="ECO:0007669"/>
    <property type="project" value="UniProtKB-KW"/>
</dbReference>
<dbReference type="OrthoDB" id="206088at2759"/>
<dbReference type="Pfam" id="PF04679">
    <property type="entry name" value="DNA_ligase_A_C"/>
    <property type="match status" value="1"/>
</dbReference>
<name>R0M5Z5_NOSB1</name>
<evidence type="ECO:0000256" key="11">
    <source>
        <dbReference type="ARBA" id="ARBA00034003"/>
    </source>
</evidence>
<dbReference type="OMA" id="DERSHAW"/>
<evidence type="ECO:0000256" key="10">
    <source>
        <dbReference type="ARBA" id="ARBA00023306"/>
    </source>
</evidence>
<evidence type="ECO:0000256" key="6">
    <source>
        <dbReference type="ARBA" id="ARBA00022763"/>
    </source>
</evidence>
<keyword evidence="4" id="KW-0235">DNA replication</keyword>
<evidence type="ECO:0000256" key="13">
    <source>
        <dbReference type="RuleBase" id="RU004196"/>
    </source>
</evidence>
<comment type="catalytic activity">
    <reaction evidence="11 12">
        <text>ATP + (deoxyribonucleotide)n-3'-hydroxyl + 5'-phospho-(deoxyribonucleotide)m = (deoxyribonucleotide)n+m + AMP + diphosphate.</text>
        <dbReference type="EC" id="6.5.1.1"/>
    </reaction>
</comment>
<evidence type="ECO:0000256" key="2">
    <source>
        <dbReference type="ARBA" id="ARBA00022598"/>
    </source>
</evidence>
<dbReference type="Gene3D" id="1.10.3260.10">
    <property type="entry name" value="DNA ligase, ATP-dependent, N-terminal domain"/>
    <property type="match status" value="1"/>
</dbReference>
<dbReference type="InterPro" id="IPR016059">
    <property type="entry name" value="DNA_ligase_ATP-dep_CS"/>
</dbReference>
<dbReference type="EC" id="6.5.1.1" evidence="12"/>
<evidence type="ECO:0000256" key="3">
    <source>
        <dbReference type="ARBA" id="ARBA00022618"/>
    </source>
</evidence>
<sequence length="626" mass="71997">MADNNSFLLFSETMERVNNTSSRLQIQDILSNYYLSLDSSSLIYAVYLSTSTFYPEYKNIQLNIGDKIIMDILSECTGLKKANLKKEFSKVGDYGMIGMKYRTPQLFISKKKLNIKEVVMKMREISEINGMKSKEMKSRKMLEMVAICSPLETKYIFRLFEEKLKVKISFSTVLISLSKVFEGIKKEDVCKDDGSSKLDDDSNDDNTLTPINFQNEVKDAYHRKPDLELLVKFLQEEGINSLINFTMTPGIPLKPMLATPSKDVSSAYKKVENSKFTCEFKYDGERVQIHSSKNCSRTFSRNLEDNSEKYPDIKIKSKNNKDYILDGEVVAYDKENKKIMSFQELSTRKRKANKKESGNKNNELSSSSNIPINTSSSSFKNVNICVFIFDCLYFDGLSLINKPLEFRRQILRNEFEEIENVLYFSEFKDCSNTEEIEDFFKKAYDGNYEGIMIKQLNSNYIPSQRSNSWIKLKKDYIDQLGDSFDLIVIGAYYGKGKRAGVYGGFLLGSYNKEDCIYESICKIGTGFSEEDLQIISEEINSLNVDKCFDIKVKDQIKPDVWVKPELVWEIKAAGVSLSPIYSCCIQEGDKGLSLRFPRFIRSRKDKKAEEGTSSEEIYKVYKEVSE</sequence>
<evidence type="ECO:0000256" key="8">
    <source>
        <dbReference type="ARBA" id="ARBA00023172"/>
    </source>
</evidence>
<keyword evidence="9 12" id="KW-0234">DNA repair</keyword>
<dbReference type="InterPro" id="IPR012310">
    <property type="entry name" value="DNA_ligase_ATP-dep_cent"/>
</dbReference>
<dbReference type="CDD" id="cd07969">
    <property type="entry name" value="OBF_DNA_ligase_I"/>
    <property type="match status" value="1"/>
</dbReference>
<reference evidence="16 17" key="1">
    <citation type="journal article" date="2013" name="BMC Genomics">
        <title>Comparative genomics of parasitic silkworm microsporidia reveal an association between genome expansion and host adaptation.</title>
        <authorList>
            <person name="Pan G."/>
            <person name="Xu J."/>
            <person name="Li T."/>
            <person name="Xia Q."/>
            <person name="Liu S.L."/>
            <person name="Zhang G."/>
            <person name="Li S."/>
            <person name="Li C."/>
            <person name="Liu H."/>
            <person name="Yang L."/>
            <person name="Liu T."/>
            <person name="Zhang X."/>
            <person name="Wu Z."/>
            <person name="Fan W."/>
            <person name="Dang X."/>
            <person name="Xiang H."/>
            <person name="Tao M."/>
            <person name="Li Y."/>
            <person name="Hu J."/>
            <person name="Li Z."/>
            <person name="Lin L."/>
            <person name="Luo J."/>
            <person name="Geng L."/>
            <person name="Wang L."/>
            <person name="Long M."/>
            <person name="Wan Y."/>
            <person name="He N."/>
            <person name="Zhang Z."/>
            <person name="Lu C."/>
            <person name="Keeling P.J."/>
            <person name="Wang J."/>
            <person name="Xiang Z."/>
            <person name="Zhou Z."/>
        </authorList>
    </citation>
    <scope>NUCLEOTIDE SEQUENCE [LARGE SCALE GENOMIC DNA]</scope>
    <source>
        <strain evidence="17">CQ1 / CVCC 102059</strain>
    </source>
</reference>
<keyword evidence="7 12" id="KW-0067">ATP-binding</keyword>
<evidence type="ECO:0000256" key="12">
    <source>
        <dbReference type="RuleBase" id="RU000617"/>
    </source>
</evidence>
<dbReference type="FunFam" id="2.40.50.140:FF:000062">
    <property type="entry name" value="DNA ligase"/>
    <property type="match status" value="1"/>
</dbReference>
<keyword evidence="3" id="KW-0132">Cell division</keyword>
<keyword evidence="10" id="KW-0131">Cell cycle</keyword>
<dbReference type="Pfam" id="PF04675">
    <property type="entry name" value="DNA_ligase_A_N"/>
    <property type="match status" value="1"/>
</dbReference>
<keyword evidence="2 12" id="KW-0436">Ligase</keyword>
<gene>
    <name evidence="16" type="primary">DNLI</name>
    <name evidence="16" type="ORF">NBO_78g0006</name>
</gene>
<dbReference type="SUPFAM" id="SSF117018">
    <property type="entry name" value="ATP-dependent DNA ligase DNA-binding domain"/>
    <property type="match status" value="1"/>
</dbReference>
<dbReference type="Gene3D" id="2.40.50.140">
    <property type="entry name" value="Nucleic acid-binding proteins"/>
    <property type="match status" value="1"/>
</dbReference>
<feature type="region of interest" description="Disordered" evidence="14">
    <location>
        <begin position="347"/>
        <end position="367"/>
    </location>
</feature>
<dbReference type="Pfam" id="PF01068">
    <property type="entry name" value="DNA_ligase_A_M"/>
    <property type="match status" value="1"/>
</dbReference>
<dbReference type="CDD" id="cd07900">
    <property type="entry name" value="Adenylation_DNA_ligase_I_Euk"/>
    <property type="match status" value="1"/>
</dbReference>
<dbReference type="GO" id="GO:0006281">
    <property type="term" value="P:DNA repair"/>
    <property type="evidence" value="ECO:0007669"/>
    <property type="project" value="UniProtKB-KW"/>
</dbReference>
<dbReference type="GO" id="GO:0006273">
    <property type="term" value="P:lagging strand elongation"/>
    <property type="evidence" value="ECO:0007669"/>
    <property type="project" value="TreeGrafter"/>
</dbReference>
<dbReference type="EMBL" id="KB908986">
    <property type="protein sequence ID" value="EOB13379.1"/>
    <property type="molecule type" value="Genomic_DNA"/>
</dbReference>
<comment type="similarity">
    <text evidence="1 13">Belongs to the ATP-dependent DNA ligase family.</text>
</comment>
<keyword evidence="5 12" id="KW-0547">Nucleotide-binding</keyword>
<dbReference type="PROSITE" id="PS50160">
    <property type="entry name" value="DNA_LIGASE_A3"/>
    <property type="match status" value="1"/>
</dbReference>
<dbReference type="GO" id="GO:0005524">
    <property type="term" value="F:ATP binding"/>
    <property type="evidence" value="ECO:0007669"/>
    <property type="project" value="UniProtKB-KW"/>
</dbReference>
<evidence type="ECO:0000256" key="14">
    <source>
        <dbReference type="SAM" id="MobiDB-lite"/>
    </source>
</evidence>
<evidence type="ECO:0000259" key="15">
    <source>
        <dbReference type="PROSITE" id="PS50160"/>
    </source>
</evidence>
<evidence type="ECO:0000256" key="1">
    <source>
        <dbReference type="ARBA" id="ARBA00007572"/>
    </source>
</evidence>
<dbReference type="PROSITE" id="PS00697">
    <property type="entry name" value="DNA_LIGASE_A1"/>
    <property type="match status" value="1"/>
</dbReference>
<dbReference type="VEuPathDB" id="MicrosporidiaDB:NBO_78g0006"/>
<dbReference type="HOGENOM" id="CLU_005138_4_1_1"/>
<evidence type="ECO:0000313" key="16">
    <source>
        <dbReference type="EMBL" id="EOB13379.1"/>
    </source>
</evidence>
<dbReference type="GO" id="GO:0003910">
    <property type="term" value="F:DNA ligase (ATP) activity"/>
    <property type="evidence" value="ECO:0007669"/>
    <property type="project" value="UniProtKB-EC"/>
</dbReference>
<evidence type="ECO:0000256" key="9">
    <source>
        <dbReference type="ARBA" id="ARBA00023204"/>
    </source>
</evidence>
<dbReference type="GO" id="GO:0071897">
    <property type="term" value="P:DNA biosynthetic process"/>
    <property type="evidence" value="ECO:0007669"/>
    <property type="project" value="InterPro"/>
</dbReference>
<dbReference type="PANTHER" id="PTHR45674:SF4">
    <property type="entry name" value="DNA LIGASE 1"/>
    <property type="match status" value="1"/>
</dbReference>
<keyword evidence="6 12" id="KW-0227">DNA damage</keyword>
<dbReference type="GO" id="GO:0003677">
    <property type="term" value="F:DNA binding"/>
    <property type="evidence" value="ECO:0007669"/>
    <property type="project" value="InterPro"/>
</dbReference>
<evidence type="ECO:0000256" key="7">
    <source>
        <dbReference type="ARBA" id="ARBA00022840"/>
    </source>
</evidence>
<dbReference type="SUPFAM" id="SSF56091">
    <property type="entry name" value="DNA ligase/mRNA capping enzyme, catalytic domain"/>
    <property type="match status" value="1"/>
</dbReference>
<protein>
    <recommendedName>
        <fullName evidence="12">DNA ligase</fullName>
        <ecNumber evidence="12">6.5.1.1</ecNumber>
    </recommendedName>
</protein>
<dbReference type="InterPro" id="IPR012340">
    <property type="entry name" value="NA-bd_OB-fold"/>
</dbReference>
<evidence type="ECO:0000256" key="4">
    <source>
        <dbReference type="ARBA" id="ARBA00022705"/>
    </source>
</evidence>
<dbReference type="InterPro" id="IPR050191">
    <property type="entry name" value="ATP-dep_DNA_ligase"/>
</dbReference>
<dbReference type="AlphaFoldDB" id="R0M5Z5"/>
<evidence type="ECO:0000313" key="17">
    <source>
        <dbReference type="Proteomes" id="UP000016927"/>
    </source>
</evidence>
<dbReference type="InterPro" id="IPR036599">
    <property type="entry name" value="DNA_ligase_N_sf"/>
</dbReference>
<keyword evidence="17" id="KW-1185">Reference proteome</keyword>
<dbReference type="SUPFAM" id="SSF50249">
    <property type="entry name" value="Nucleic acid-binding proteins"/>
    <property type="match status" value="1"/>
</dbReference>
<keyword evidence="8 12" id="KW-0233">DNA recombination</keyword>